<keyword evidence="3" id="KW-1185">Reference proteome</keyword>
<protein>
    <submittedName>
        <fullName evidence="2">Transposase</fullName>
    </submittedName>
</protein>
<evidence type="ECO:0000313" key="3">
    <source>
        <dbReference type="Proteomes" id="UP001168528"/>
    </source>
</evidence>
<dbReference type="InterPro" id="IPR003346">
    <property type="entry name" value="Transposase_20"/>
</dbReference>
<dbReference type="SUPFAM" id="SSF48150">
    <property type="entry name" value="DNA-glycosylase"/>
    <property type="match status" value="1"/>
</dbReference>
<proteinExistence type="predicted"/>
<dbReference type="PANTHER" id="PTHR33055:SF3">
    <property type="entry name" value="PUTATIVE TRANSPOSASE FOR IS117-RELATED"/>
    <property type="match status" value="1"/>
</dbReference>
<dbReference type="InterPro" id="IPR047650">
    <property type="entry name" value="Transpos_IS110"/>
</dbReference>
<name>A0ABT8RJN3_9BACT</name>
<feature type="domain" description="Transposase IS116/IS110/IS902 C-terminal" evidence="1">
    <location>
        <begin position="67"/>
        <end position="147"/>
    </location>
</feature>
<organism evidence="2 3">
    <name type="scientific">Rhodocytophaga aerolata</name>
    <dbReference type="NCBI Taxonomy" id="455078"/>
    <lineage>
        <taxon>Bacteria</taxon>
        <taxon>Pseudomonadati</taxon>
        <taxon>Bacteroidota</taxon>
        <taxon>Cytophagia</taxon>
        <taxon>Cytophagales</taxon>
        <taxon>Rhodocytophagaceae</taxon>
        <taxon>Rhodocytophaga</taxon>
    </lineage>
</organism>
<accession>A0ABT8RJN3</accession>
<sequence>MTLVEQLIKQRTALLNQQDAFAQLPHQSQKAQNALLTLLEELSWQIDQLQTSTYEKIKNHDSTLISNLRSIPGIGPKTAAVLIMVGKGFTTFSNHHQLTSYVGLAPRIYQSGTSIKGKGHICKMGTGRIRSLLYLCALKAKSCNLACKTLFDRLRAKGKPVKLTLIAVANKLLKQAFAIAKSGKAYLAPNLIAD</sequence>
<dbReference type="InterPro" id="IPR011257">
    <property type="entry name" value="DNA_glycosylase"/>
</dbReference>
<comment type="caution">
    <text evidence="2">The sequence shown here is derived from an EMBL/GenBank/DDBJ whole genome shotgun (WGS) entry which is preliminary data.</text>
</comment>
<evidence type="ECO:0000259" key="1">
    <source>
        <dbReference type="Pfam" id="PF02371"/>
    </source>
</evidence>
<dbReference type="EMBL" id="JAUKPO010000040">
    <property type="protein sequence ID" value="MDO1450987.1"/>
    <property type="molecule type" value="Genomic_DNA"/>
</dbReference>
<dbReference type="RefSeq" id="WP_302041787.1">
    <property type="nucleotide sequence ID" value="NZ_JAUKPO010000040.1"/>
</dbReference>
<gene>
    <name evidence="2" type="ORF">Q0590_32230</name>
</gene>
<reference evidence="2" key="1">
    <citation type="submission" date="2023-07" db="EMBL/GenBank/DDBJ databases">
        <title>The genome sequence of Rhodocytophaga aerolata KACC 12507.</title>
        <authorList>
            <person name="Zhang X."/>
        </authorList>
    </citation>
    <scope>NUCLEOTIDE SEQUENCE</scope>
    <source>
        <strain evidence="2">KACC 12507</strain>
    </source>
</reference>
<evidence type="ECO:0000313" key="2">
    <source>
        <dbReference type="EMBL" id="MDO1450987.1"/>
    </source>
</evidence>
<dbReference type="PANTHER" id="PTHR33055">
    <property type="entry name" value="TRANSPOSASE FOR INSERTION SEQUENCE ELEMENT IS1111A"/>
    <property type="match status" value="1"/>
</dbReference>
<dbReference type="Proteomes" id="UP001168528">
    <property type="component" value="Unassembled WGS sequence"/>
</dbReference>
<dbReference type="Pfam" id="PF02371">
    <property type="entry name" value="Transposase_20"/>
    <property type="match status" value="1"/>
</dbReference>